<accession>A0A0F9RXI3</accession>
<sequence>MKPKPSMTLEEEAAWLEEMRCAQPADRKGIALWRRWGEMERRDRVTALEREASKDAPCAPGGKP</sequence>
<dbReference type="EMBL" id="LAZR01003111">
    <property type="protein sequence ID" value="KKN21878.1"/>
    <property type="molecule type" value="Genomic_DNA"/>
</dbReference>
<comment type="caution">
    <text evidence="1">The sequence shown here is derived from an EMBL/GenBank/DDBJ whole genome shotgun (WGS) entry which is preliminary data.</text>
</comment>
<proteinExistence type="predicted"/>
<reference evidence="1" key="1">
    <citation type="journal article" date="2015" name="Nature">
        <title>Complex archaea that bridge the gap between prokaryotes and eukaryotes.</title>
        <authorList>
            <person name="Spang A."/>
            <person name="Saw J.H."/>
            <person name="Jorgensen S.L."/>
            <person name="Zaremba-Niedzwiedzka K."/>
            <person name="Martijn J."/>
            <person name="Lind A.E."/>
            <person name="van Eijk R."/>
            <person name="Schleper C."/>
            <person name="Guy L."/>
            <person name="Ettema T.J."/>
        </authorList>
    </citation>
    <scope>NUCLEOTIDE SEQUENCE</scope>
</reference>
<dbReference type="AlphaFoldDB" id="A0A0F9RXI3"/>
<name>A0A0F9RXI3_9ZZZZ</name>
<organism evidence="1">
    <name type="scientific">marine sediment metagenome</name>
    <dbReference type="NCBI Taxonomy" id="412755"/>
    <lineage>
        <taxon>unclassified sequences</taxon>
        <taxon>metagenomes</taxon>
        <taxon>ecological metagenomes</taxon>
    </lineage>
</organism>
<protein>
    <submittedName>
        <fullName evidence="1">Uncharacterized protein</fullName>
    </submittedName>
</protein>
<evidence type="ECO:0000313" key="1">
    <source>
        <dbReference type="EMBL" id="KKN21878.1"/>
    </source>
</evidence>
<gene>
    <name evidence="1" type="ORF">LCGC14_0921070</name>
</gene>